<keyword evidence="6 10" id="KW-0256">Endoplasmic reticulum</keyword>
<feature type="compositionally biased region" description="Polar residues" evidence="11">
    <location>
        <begin position="242"/>
        <end position="251"/>
    </location>
</feature>
<evidence type="ECO:0000313" key="12">
    <source>
        <dbReference type="EMBL" id="ETS59832.1"/>
    </source>
</evidence>
<dbReference type="HOGENOM" id="CLU_012353_0_0_1"/>
<dbReference type="AlphaFoldDB" id="W3VGB0"/>
<accession>W3VGB0</accession>
<feature type="compositionally biased region" description="Low complexity" evidence="11">
    <location>
        <begin position="110"/>
        <end position="119"/>
    </location>
</feature>
<feature type="region of interest" description="Disordered" evidence="11">
    <location>
        <begin position="213"/>
        <end position="251"/>
    </location>
</feature>
<dbReference type="EC" id="2.4.1.-" evidence="10"/>
<gene>
    <name evidence="12" type="ORF">PaG_06135</name>
</gene>
<keyword evidence="8" id="KW-0472">Membrane</keyword>
<evidence type="ECO:0000256" key="1">
    <source>
        <dbReference type="ARBA" id="ARBA00004477"/>
    </source>
</evidence>
<evidence type="ECO:0000256" key="7">
    <source>
        <dbReference type="ARBA" id="ARBA00022989"/>
    </source>
</evidence>
<sequence>MARRVEQGLRMRELVQLFCEPGEEDANWQMFGDWINSLFDGGRLQIRPDVQCRHNGDSGLKPHDRVPCGIPQGVDKKGAAIRFSTIKRNAIDFLRAPRSSRRAQEPGSDSSETSRTTSTRMRVAHLAVLKAAADISVRDLELAYFKLRSNDFMVLHNSPSGAASKLAVNSCRRRRATLRKEVEANLPTRLSPPPPSASTARVSTRLNALLAASSGGSRRTMQVRKRARASATAPEQHGGRPHSSTPPSRPASSGLQSLLIFLVGFRILNALSTRTFFQPDEHYQTTEIAHRIVFGYGFKSWEWHGASHALPRPAQSYAGAAVENLLHAPIRSILHPLLFVPGYALLRLARLDHTPLLVALPRCQQALVAAFGDFYTFRLAHRVGGPRLAWFAMLVSLSNVYTLFTATRTFSNSTEAALTAAALFYWPFVPFFSRRFDAWTFSSPQEQARLLELQGPGCEWRQMLSGTPRKQDAGVPLDPSTRSDRDLDVKQVCRLIYDRSLRKSLCLAAFACLLRPTNGVLWIILVSELFVRQLQCLRSQPPSEAAPANGARKTRTTAADNQDGSLVPVLEIVGEAASLASTVAKIGSITLVLALTADTAYDYLSHQRSRPGPPLPALSLVSFVHKNVVANLSLFYGANPWHWFLSQGLPVLCMVWLPATLFGLVDALQSEAASLGTGIKRSLARLVLLTVAAYSLLGHKEFRFLQPLLPTLAILAASGLVTSYATRSNAQGHPVDAAAALKQIWRALNVLPLWLRAVVLTLQPVLSMYLNTIHGVGQEQAPYELGQIYRSQQAELARNASATPLAEPAEFAPGLGRIHNLGFLMPCHSTPWATHLHDRELVERSWFVQCPPPPASSGMTPAQRATKYRDQSDFFYDDPIKYLVERLPYNVDTAFPPPPPAATERDRTHAWDLGWRHSWPSHLVVFESLLGEGTRKPGHTRTLQNVLSLKGYREVARYWNTPKHEDPRRDGDIVVLEYKGPKTRPVQPI</sequence>
<comment type="caution">
    <text evidence="12">The sequence shown here is derived from an EMBL/GenBank/DDBJ whole genome shotgun (WGS) entry which is preliminary data.</text>
</comment>
<dbReference type="GO" id="GO:0005789">
    <property type="term" value="C:endoplasmic reticulum membrane"/>
    <property type="evidence" value="ECO:0007669"/>
    <property type="project" value="UniProtKB-SubCell"/>
</dbReference>
<dbReference type="GO" id="GO:0000026">
    <property type="term" value="F:alpha-1,2-mannosyltransferase activity"/>
    <property type="evidence" value="ECO:0007669"/>
    <property type="project" value="TreeGrafter"/>
</dbReference>
<comment type="function">
    <text evidence="9">Mannosyltransferase involved in glycosylphosphatidylinositol-anchor biosynthesis. Transfers the third mannose to Man2-GlcN-acyl-PI during GPI precursor assembly.</text>
</comment>
<evidence type="ECO:0000313" key="13">
    <source>
        <dbReference type="Proteomes" id="UP000019462"/>
    </source>
</evidence>
<evidence type="ECO:0000256" key="10">
    <source>
        <dbReference type="RuleBase" id="RU363075"/>
    </source>
</evidence>
<keyword evidence="13" id="KW-1185">Reference proteome</keyword>
<dbReference type="Proteomes" id="UP000019462">
    <property type="component" value="Unassembled WGS sequence"/>
</dbReference>
<keyword evidence="7" id="KW-1133">Transmembrane helix</keyword>
<evidence type="ECO:0000256" key="8">
    <source>
        <dbReference type="ARBA" id="ARBA00023136"/>
    </source>
</evidence>
<evidence type="ECO:0000256" key="6">
    <source>
        <dbReference type="ARBA" id="ARBA00022824"/>
    </source>
</evidence>
<reference evidence="12 13" key="1">
    <citation type="journal article" date="2014" name="Genome Announc.">
        <title>Genome sequence of the basidiomycetous fungus Pseudozyma aphidis DSM70725, an efficient producer of biosurfactant mannosylerythritol lipids.</title>
        <authorList>
            <person name="Lorenz S."/>
            <person name="Guenther M."/>
            <person name="Grumaz C."/>
            <person name="Rupp S."/>
            <person name="Zibek S."/>
            <person name="Sohn K."/>
        </authorList>
    </citation>
    <scope>NUCLEOTIDE SEQUENCE [LARGE SCALE GENOMIC DNA]</scope>
    <source>
        <strain evidence="13">ATCC 32657 / CBS 517.83 / DSM 70725 / JCM 10318 / NBRC 10182 / NRRL Y-7954 / St-0401</strain>
    </source>
</reference>
<name>W3VGB0_MOEAP</name>
<proteinExistence type="inferred from homology"/>
<dbReference type="InterPro" id="IPR005599">
    <property type="entry name" value="GPI_mannosylTrfase"/>
</dbReference>
<keyword evidence="3 10" id="KW-0328">Glycosyltransferase</keyword>
<protein>
    <recommendedName>
        <fullName evidence="10">Mannosyltransferase</fullName>
        <ecNumber evidence="10">2.4.1.-</ecNumber>
    </recommendedName>
</protein>
<evidence type="ECO:0000256" key="4">
    <source>
        <dbReference type="ARBA" id="ARBA00022679"/>
    </source>
</evidence>
<dbReference type="PANTHER" id="PTHR22760">
    <property type="entry name" value="GLYCOSYLTRANSFERASE"/>
    <property type="match status" value="1"/>
</dbReference>
<evidence type="ECO:0000256" key="3">
    <source>
        <dbReference type="ARBA" id="ARBA00022676"/>
    </source>
</evidence>
<keyword evidence="4" id="KW-0808">Transferase</keyword>
<evidence type="ECO:0000256" key="5">
    <source>
        <dbReference type="ARBA" id="ARBA00022692"/>
    </source>
</evidence>
<comment type="similarity">
    <text evidence="2">Belongs to the glycosyltransferase 22 family. PIGB subfamily.</text>
</comment>
<evidence type="ECO:0000256" key="11">
    <source>
        <dbReference type="SAM" id="MobiDB-lite"/>
    </source>
</evidence>
<dbReference type="EMBL" id="AWNI01000040">
    <property type="protein sequence ID" value="ETS59832.1"/>
    <property type="molecule type" value="Genomic_DNA"/>
</dbReference>
<dbReference type="Pfam" id="PF03901">
    <property type="entry name" value="Glyco_transf_22"/>
    <property type="match status" value="2"/>
</dbReference>
<organism evidence="12 13">
    <name type="scientific">Moesziomyces aphidis</name>
    <name type="common">Pseudozyma aphidis</name>
    <dbReference type="NCBI Taxonomy" id="84754"/>
    <lineage>
        <taxon>Eukaryota</taxon>
        <taxon>Fungi</taxon>
        <taxon>Dikarya</taxon>
        <taxon>Basidiomycota</taxon>
        <taxon>Ustilaginomycotina</taxon>
        <taxon>Ustilaginomycetes</taxon>
        <taxon>Ustilaginales</taxon>
        <taxon>Ustilaginaceae</taxon>
        <taxon>Moesziomyces</taxon>
    </lineage>
</organism>
<dbReference type="GO" id="GO:0006506">
    <property type="term" value="P:GPI anchor biosynthetic process"/>
    <property type="evidence" value="ECO:0007669"/>
    <property type="project" value="TreeGrafter"/>
</dbReference>
<feature type="region of interest" description="Disordered" evidence="11">
    <location>
        <begin position="95"/>
        <end position="119"/>
    </location>
</feature>
<keyword evidence="5" id="KW-0812">Transmembrane</keyword>
<evidence type="ECO:0000256" key="9">
    <source>
        <dbReference type="ARBA" id="ARBA00024708"/>
    </source>
</evidence>
<dbReference type="PANTHER" id="PTHR22760:SF4">
    <property type="entry name" value="GPI MANNOSYLTRANSFERASE 3"/>
    <property type="match status" value="1"/>
</dbReference>
<comment type="subcellular location">
    <subcellularLocation>
        <location evidence="1 10">Endoplasmic reticulum membrane</location>
        <topology evidence="1 10">Multi-pass membrane protein</topology>
    </subcellularLocation>
</comment>
<evidence type="ECO:0000256" key="2">
    <source>
        <dbReference type="ARBA" id="ARBA00006065"/>
    </source>
</evidence>
<dbReference type="OrthoDB" id="416834at2759"/>